<dbReference type="InterPro" id="IPR001466">
    <property type="entry name" value="Beta-lactam-related"/>
</dbReference>
<name>A0A494Z2P4_9BACL</name>
<protein>
    <submittedName>
        <fullName evidence="3">Class A beta-lactamase-related serine hydrolase</fullName>
    </submittedName>
</protein>
<dbReference type="PANTHER" id="PTHR46825">
    <property type="entry name" value="D-ALANYL-D-ALANINE-CARBOXYPEPTIDASE/ENDOPEPTIDASE AMPH"/>
    <property type="match status" value="1"/>
</dbReference>
<feature type="transmembrane region" description="Helical" evidence="1">
    <location>
        <begin position="12"/>
        <end position="31"/>
    </location>
</feature>
<keyword evidence="1" id="KW-0472">Membrane</keyword>
<comment type="caution">
    <text evidence="3">The sequence shown here is derived from an EMBL/GenBank/DDBJ whole genome shotgun (WGS) entry which is preliminary data.</text>
</comment>
<dbReference type="Pfam" id="PF00144">
    <property type="entry name" value="Beta-lactamase"/>
    <property type="match status" value="1"/>
</dbReference>
<organism evidence="3 4">
    <name type="scientific">Ureibacillus endophyticus</name>
    <dbReference type="NCBI Taxonomy" id="1978490"/>
    <lineage>
        <taxon>Bacteria</taxon>
        <taxon>Bacillati</taxon>
        <taxon>Bacillota</taxon>
        <taxon>Bacilli</taxon>
        <taxon>Bacillales</taxon>
        <taxon>Caryophanaceae</taxon>
        <taxon>Ureibacillus</taxon>
    </lineage>
</organism>
<sequence length="394" mass="44781">MKGGIFLKNKALKILLIFLLAFTVITIAVIFTNVDFSNPTKLEEYVNTKLEKANVKGASIAIIKDNKIEKTINYGYANEKLEVNDETLFQIAPLSKVVTATAVMKLVEDGLINLDENVNNYLPFKLINPKYPKKAITIRMLLNHTSSIKDNWNVLDELYTIKKGGGDSDITLEQFAKGYLKEGGEWYSKEKNFTKNKPGEKFEYSNVGYGLLGYIVENVTKMPFEKYVKETIFKPLKMRKTEWLHQNIETDNIASPYEYGKEIPQYSFPTYPAGALKTNILDFAKFLTSMSIEETETNILQAETIGEMLKPQLNKGKQALGWSYSTLDELYLKKLNNGKIIGHSGSNPGFFSLGLYNREKGNGLIIFMNKEVEREVSSINLYMMIKRLVKEANL</sequence>
<reference evidence="3 4" key="1">
    <citation type="journal article" date="2016" name="Antonie Van Leeuwenhoek">
        <title>Lysinibacillus endophyticus sp. nov., an indole-3-acetic acid producing endophytic bacterium isolated from corn root (Zea mays cv. Xinken-5).</title>
        <authorList>
            <person name="Yu J."/>
            <person name="Guan X."/>
            <person name="Liu C."/>
            <person name="Xiang W."/>
            <person name="Yu Z."/>
            <person name="Liu X."/>
            <person name="Wang G."/>
        </authorList>
    </citation>
    <scope>NUCLEOTIDE SEQUENCE [LARGE SCALE GENOMIC DNA]</scope>
    <source>
        <strain evidence="3 4">DSM 100506</strain>
    </source>
</reference>
<keyword evidence="4" id="KW-1185">Reference proteome</keyword>
<keyword evidence="1" id="KW-0812">Transmembrane</keyword>
<dbReference type="RefSeq" id="WP_121214508.1">
    <property type="nucleotide sequence ID" value="NZ_RBZN01000019.1"/>
</dbReference>
<gene>
    <name evidence="3" type="ORF">D8M03_09365</name>
</gene>
<accession>A0A494Z2P4</accession>
<dbReference type="GO" id="GO:0016787">
    <property type="term" value="F:hydrolase activity"/>
    <property type="evidence" value="ECO:0007669"/>
    <property type="project" value="UniProtKB-KW"/>
</dbReference>
<dbReference type="OrthoDB" id="9803467at2"/>
<evidence type="ECO:0000256" key="1">
    <source>
        <dbReference type="SAM" id="Phobius"/>
    </source>
</evidence>
<dbReference type="Gene3D" id="3.40.710.10">
    <property type="entry name" value="DD-peptidase/beta-lactamase superfamily"/>
    <property type="match status" value="1"/>
</dbReference>
<evidence type="ECO:0000313" key="3">
    <source>
        <dbReference type="EMBL" id="RKQ16697.1"/>
    </source>
</evidence>
<dbReference type="PANTHER" id="PTHR46825:SF9">
    <property type="entry name" value="BETA-LACTAMASE-RELATED DOMAIN-CONTAINING PROTEIN"/>
    <property type="match status" value="1"/>
</dbReference>
<dbReference type="AlphaFoldDB" id="A0A494Z2P4"/>
<dbReference type="InterPro" id="IPR012338">
    <property type="entry name" value="Beta-lactam/transpept-like"/>
</dbReference>
<feature type="domain" description="Beta-lactamase-related" evidence="2">
    <location>
        <begin position="44"/>
        <end position="374"/>
    </location>
</feature>
<evidence type="ECO:0000259" key="2">
    <source>
        <dbReference type="Pfam" id="PF00144"/>
    </source>
</evidence>
<dbReference type="EMBL" id="RBZN01000019">
    <property type="protein sequence ID" value="RKQ16697.1"/>
    <property type="molecule type" value="Genomic_DNA"/>
</dbReference>
<evidence type="ECO:0000313" key="4">
    <source>
        <dbReference type="Proteomes" id="UP000272238"/>
    </source>
</evidence>
<dbReference type="InterPro" id="IPR050491">
    <property type="entry name" value="AmpC-like"/>
</dbReference>
<keyword evidence="3" id="KW-0378">Hydrolase</keyword>
<proteinExistence type="predicted"/>
<dbReference type="Proteomes" id="UP000272238">
    <property type="component" value="Unassembled WGS sequence"/>
</dbReference>
<keyword evidence="1" id="KW-1133">Transmembrane helix</keyword>
<dbReference type="SUPFAM" id="SSF56601">
    <property type="entry name" value="beta-lactamase/transpeptidase-like"/>
    <property type="match status" value="1"/>
</dbReference>